<dbReference type="CDD" id="cd04513">
    <property type="entry name" value="Glycosylasparaginase"/>
    <property type="match status" value="1"/>
</dbReference>
<dbReference type="CDD" id="cd09071">
    <property type="entry name" value="FAR_C"/>
    <property type="match status" value="1"/>
</dbReference>
<feature type="domain" description="Chitin-binding type-2" evidence="6">
    <location>
        <begin position="787"/>
        <end position="847"/>
    </location>
</feature>
<evidence type="ECO:0000256" key="2">
    <source>
        <dbReference type="ARBA" id="ARBA00023157"/>
    </source>
</evidence>
<evidence type="ECO:0000313" key="8">
    <source>
        <dbReference type="Proteomes" id="UP001153620"/>
    </source>
</evidence>
<dbReference type="GO" id="GO:0005764">
    <property type="term" value="C:lysosome"/>
    <property type="evidence" value="ECO:0007669"/>
    <property type="project" value="TreeGrafter"/>
</dbReference>
<dbReference type="Gene3D" id="3.40.50.720">
    <property type="entry name" value="NAD(P)-binding Rossmann-like Domain"/>
    <property type="match status" value="1"/>
</dbReference>
<feature type="site" description="Cleavage; by autolysis" evidence="4">
    <location>
        <begin position="222"/>
        <end position="223"/>
    </location>
</feature>
<gene>
    <name evidence="7" type="ORF">CHIRRI_LOCUS15102</name>
</gene>
<accession>A0A9N9WZU7</accession>
<dbReference type="SUPFAM" id="SSF57625">
    <property type="entry name" value="Invertebrate chitin-binding proteins"/>
    <property type="match status" value="2"/>
</dbReference>
<proteinExistence type="inferred from homology"/>
<dbReference type="InterPro" id="IPR000246">
    <property type="entry name" value="Peptidase_T2"/>
</dbReference>
<dbReference type="SMART" id="SM00494">
    <property type="entry name" value="ChtBD2"/>
    <property type="match status" value="2"/>
</dbReference>
<dbReference type="InterPro" id="IPR036508">
    <property type="entry name" value="Chitin-bd_dom_sf"/>
</dbReference>
<comment type="similarity">
    <text evidence="1">Belongs to the Ntn-hydrolase family.</text>
</comment>
<feature type="domain" description="Chitin-binding type-2" evidence="6">
    <location>
        <begin position="601"/>
        <end position="658"/>
    </location>
</feature>
<dbReference type="SUPFAM" id="SSF56235">
    <property type="entry name" value="N-terminal nucleophile aminohydrolases (Ntn hydrolases)"/>
    <property type="match status" value="1"/>
</dbReference>
<evidence type="ECO:0000259" key="6">
    <source>
        <dbReference type="PROSITE" id="PS50940"/>
    </source>
</evidence>
<dbReference type="Pfam" id="PF01607">
    <property type="entry name" value="CBM_14"/>
    <property type="match status" value="2"/>
</dbReference>
<dbReference type="Gene3D" id="2.170.140.10">
    <property type="entry name" value="Chitin binding domain"/>
    <property type="match status" value="2"/>
</dbReference>
<feature type="active site" description="Nucleophile" evidence="3">
    <location>
        <position position="223"/>
    </location>
</feature>
<dbReference type="AlphaFoldDB" id="A0A9N9WZU7"/>
<dbReference type="InterPro" id="IPR002557">
    <property type="entry name" value="Chitin-bd_dom"/>
</dbReference>
<protein>
    <recommendedName>
        <fullName evidence="6">Chitin-binding type-2 domain-containing protein</fullName>
    </recommendedName>
</protein>
<evidence type="ECO:0000256" key="5">
    <source>
        <dbReference type="SAM" id="MobiDB-lite"/>
    </source>
</evidence>
<keyword evidence="8" id="KW-1185">Reference proteome</keyword>
<dbReference type="InterPro" id="IPR029055">
    <property type="entry name" value="Ntn_hydrolases_N"/>
</dbReference>
<feature type="compositionally biased region" description="Low complexity" evidence="5">
    <location>
        <begin position="767"/>
        <end position="784"/>
    </location>
</feature>
<dbReference type="EMBL" id="OU895880">
    <property type="protein sequence ID" value="CAG9812297.1"/>
    <property type="molecule type" value="Genomic_DNA"/>
</dbReference>
<dbReference type="GO" id="GO:0005576">
    <property type="term" value="C:extracellular region"/>
    <property type="evidence" value="ECO:0007669"/>
    <property type="project" value="InterPro"/>
</dbReference>
<dbReference type="GO" id="GO:0003948">
    <property type="term" value="F:N4-(beta-N-acetylglucosaminyl)-L-asparaginase activity"/>
    <property type="evidence" value="ECO:0007669"/>
    <property type="project" value="TreeGrafter"/>
</dbReference>
<dbReference type="SUPFAM" id="SSF51735">
    <property type="entry name" value="NAD(P)-binding Rossmann-fold domains"/>
    <property type="match status" value="1"/>
</dbReference>
<dbReference type="Pfam" id="PF07993">
    <property type="entry name" value="NAD_binding_4"/>
    <property type="match status" value="1"/>
</dbReference>
<dbReference type="InterPro" id="IPR013120">
    <property type="entry name" value="FAR_NAD-bd"/>
</dbReference>
<dbReference type="GO" id="GO:0008061">
    <property type="term" value="F:chitin binding"/>
    <property type="evidence" value="ECO:0007669"/>
    <property type="project" value="InterPro"/>
</dbReference>
<organism evidence="7 8">
    <name type="scientific">Chironomus riparius</name>
    <dbReference type="NCBI Taxonomy" id="315576"/>
    <lineage>
        <taxon>Eukaryota</taxon>
        <taxon>Metazoa</taxon>
        <taxon>Ecdysozoa</taxon>
        <taxon>Arthropoda</taxon>
        <taxon>Hexapoda</taxon>
        <taxon>Insecta</taxon>
        <taxon>Pterygota</taxon>
        <taxon>Neoptera</taxon>
        <taxon>Endopterygota</taxon>
        <taxon>Diptera</taxon>
        <taxon>Nematocera</taxon>
        <taxon>Chironomoidea</taxon>
        <taxon>Chironomidae</taxon>
        <taxon>Chironominae</taxon>
        <taxon>Chironomus</taxon>
    </lineage>
</organism>
<reference evidence="7" key="2">
    <citation type="submission" date="2022-10" db="EMBL/GenBank/DDBJ databases">
        <authorList>
            <consortium name="ENA_rothamsted_submissions"/>
            <consortium name="culmorum"/>
            <person name="King R."/>
        </authorList>
    </citation>
    <scope>NUCLEOTIDE SEQUENCE</scope>
</reference>
<dbReference type="Proteomes" id="UP001153620">
    <property type="component" value="Chromosome 4"/>
</dbReference>
<dbReference type="PANTHER" id="PTHR10188">
    <property type="entry name" value="L-ASPARAGINASE"/>
    <property type="match status" value="1"/>
</dbReference>
<evidence type="ECO:0000256" key="4">
    <source>
        <dbReference type="PIRSR" id="PIRSR600246-3"/>
    </source>
</evidence>
<sequence length="850" mass="94039">MFSAVFNKTFANKDLKCIMREILMRILLLVAIFGIPLEAKRVPFVINTWNFTNATIKAWDVVNRQGKSAISAVVEGCTVCEVEQCDGSVGYGGSPNEEGETTLDAMIMDGKTMKVGAVGGLRSIKAAISVAWHIFYYTKHTLLVGDQATEFAIKMGFIKESLSTESSENIITNWMNNSCQPNYWMNVMPTPTSGCGSYEKIESIEGQRIQVQMVQNDDNNHDTIGMIAIDKNGDGSGAYADNSAGGAAATGDGDVMMRFSPSFLAIEFLRNGLTPQQAADRVINRIAQYYPNNAAAIVVADMEGNYGAACQIFSSFPISIYYPGLDEVKVEVTKCRQINEEILTTPGTASHMTLWLIGEKQLKFVKKIEDNDNLNILSHHLTNFMPNTYTFTKQLAESVVEDYKEKLPIAIVRPSIIINAIDEPMGGYIDNFNGPIGLCLGIATGVIKTLNCNSNHIMDLVSINIIVKANIIAAWRKAHDASGSSGLPKAFASKQNFSLEKMCDLLKTGSYEEFPMGRKMLFLPSFDFSLWKSKILIECFLLQLLHAMFLDFILSLIGKKLRMMKIQRKAFEASKAIKYFTTHNWTFKDENFDSFSAILKEDDVRAFDILLFPHEYKCTWYYRCEQSGPILMECWPPGTHFSPNSNRCEWESVANCTLPGVPPTSTVRPTTTSRTIALTTTVPTTTTITTTTVPTTTTITTTTVPTTTTTPTTTVTTTKTTTTTTPIVRTTTTTVPTTTLQPTTTTTTTMSRSTTSSFIVPTVPVATTTPRLPTTTTKLTTSTTQPPPLCPEVDDPNVLIFLPNPQDCRSYFLCFNGMKLPRSCANGFYWDVDNLWCNVREEVNCGSRNN</sequence>
<dbReference type="Pfam" id="PF01112">
    <property type="entry name" value="Asparaginase_2"/>
    <property type="match status" value="2"/>
</dbReference>
<dbReference type="OrthoDB" id="188713at2759"/>
<reference evidence="7" key="1">
    <citation type="submission" date="2022-01" db="EMBL/GenBank/DDBJ databases">
        <authorList>
            <person name="King R."/>
        </authorList>
    </citation>
    <scope>NUCLEOTIDE SEQUENCE</scope>
</reference>
<dbReference type="InterPro" id="IPR033640">
    <property type="entry name" value="FAR_C"/>
</dbReference>
<dbReference type="PANTHER" id="PTHR10188:SF6">
    <property type="entry name" value="N(4)-(BETA-N-ACETYLGLUCOSAMINYL)-L-ASPARAGINASE"/>
    <property type="match status" value="1"/>
</dbReference>
<dbReference type="InterPro" id="IPR036291">
    <property type="entry name" value="NAD(P)-bd_dom_sf"/>
</dbReference>
<feature type="region of interest" description="Disordered" evidence="5">
    <location>
        <begin position="767"/>
        <end position="790"/>
    </location>
</feature>
<dbReference type="PROSITE" id="PS50940">
    <property type="entry name" value="CHIT_BIND_II"/>
    <property type="match status" value="2"/>
</dbReference>
<evidence type="ECO:0000313" key="7">
    <source>
        <dbReference type="EMBL" id="CAG9812297.1"/>
    </source>
</evidence>
<evidence type="ECO:0000256" key="1">
    <source>
        <dbReference type="ARBA" id="ARBA00010872"/>
    </source>
</evidence>
<dbReference type="Pfam" id="PF03015">
    <property type="entry name" value="Sterile"/>
    <property type="match status" value="1"/>
</dbReference>
<keyword evidence="2" id="KW-1015">Disulfide bond</keyword>
<evidence type="ECO:0000256" key="3">
    <source>
        <dbReference type="PIRSR" id="PIRSR600246-1"/>
    </source>
</evidence>
<name>A0A9N9WZU7_9DIPT</name>
<dbReference type="Gene3D" id="3.60.20.30">
    <property type="entry name" value="(Glycosyl)asparaginase"/>
    <property type="match status" value="1"/>
</dbReference>